<evidence type="ECO:0000313" key="2">
    <source>
        <dbReference type="EMBL" id="AQS42409.1"/>
    </source>
</evidence>
<reference evidence="2 3" key="2">
    <citation type="journal article" date="2016" name="Sci. Rep.">
        <title>The genome of Rhizobiales bacteria in predatory ants reveals urease gene functions but no genes for nitrogen fixation.</title>
        <authorList>
            <person name="Neuvonen M.M."/>
            <person name="Tamarit D."/>
            <person name="Naslund K."/>
            <person name="Liebig J."/>
            <person name="Feldhaar H."/>
            <person name="Moran N.A."/>
            <person name="Guy L."/>
            <person name="Andersson S.G."/>
        </authorList>
    </citation>
    <scope>NUCLEOTIDE SEQUENCE [LARGE SCALE GENOMIC DNA]</scope>
    <source>
        <strain evidence="2 3">Hsal</strain>
    </source>
</reference>
<dbReference type="STRING" id="1902579.BHV28_17400"/>
<accession>A0A1U9JX08</accession>
<feature type="signal peptide" evidence="1">
    <location>
        <begin position="1"/>
        <end position="37"/>
    </location>
</feature>
<sequence length="237" mass="26518">MTIRKRFSANFNLTRRHLLKGASACAALALAPHNTQAQPAPVPLDAYQCSFFNAEEWAFVMAAAERLIPAQGNGPGALETRVPVYIDKQLATPWGQGEHWYRQAPFNRDAPRYTGYQAAPSPAEAYRIAIPRINQWCQDRYGAIFADLAPEQQDDALAQIEKDNVPIDEIRSGDFFSFLLANTKEGYFSDPLHGGNYKMASWVYIGFPGARASFLEWVDRDNVRYPLGPVSFLGERA</sequence>
<dbReference type="Pfam" id="PF13618">
    <property type="entry name" value="Gluconate_2-dh3"/>
    <property type="match status" value="1"/>
</dbReference>
<dbReference type="InterPro" id="IPR006311">
    <property type="entry name" value="TAT_signal"/>
</dbReference>
<dbReference type="InterPro" id="IPR027056">
    <property type="entry name" value="Gluconate_2DH_su3"/>
</dbReference>
<dbReference type="KEGG" id="thd:BHV28_17400"/>
<name>A0A1U9JX08_9HYPH</name>
<dbReference type="AlphaFoldDB" id="A0A1U9JX08"/>
<dbReference type="Proteomes" id="UP000188912">
    <property type="component" value="Chromosome"/>
</dbReference>
<feature type="chain" id="PRO_5013341531" evidence="1">
    <location>
        <begin position="38"/>
        <end position="237"/>
    </location>
</feature>
<protein>
    <submittedName>
        <fullName evidence="2">Gluconate 2-dehydrogenase subunit 3 protein</fullName>
    </submittedName>
</protein>
<evidence type="ECO:0000313" key="3">
    <source>
        <dbReference type="Proteomes" id="UP000188912"/>
    </source>
</evidence>
<evidence type="ECO:0000256" key="1">
    <source>
        <dbReference type="SAM" id="SignalP"/>
    </source>
</evidence>
<dbReference type="PROSITE" id="PS51318">
    <property type="entry name" value="TAT"/>
    <property type="match status" value="1"/>
</dbReference>
<reference evidence="2 3" key="1">
    <citation type="journal article" date="2010" name="Science">
        <title>Genomic comparison of the ants Camponotus floridanus and Harpegnathos saltator.</title>
        <authorList>
            <person name="Bonasio R."/>
            <person name="Zhang G."/>
            <person name="Ye C."/>
            <person name="Mutti N.S."/>
            <person name="Fang X."/>
            <person name="Qin N."/>
            <person name="Donahue G."/>
            <person name="Yang P."/>
            <person name="Li Q."/>
            <person name="Li C."/>
            <person name="Zhang P."/>
            <person name="Huang Z."/>
            <person name="Berger S.L."/>
            <person name="Reinberg D."/>
            <person name="Wang J."/>
            <person name="Liebig J."/>
        </authorList>
    </citation>
    <scope>NUCLEOTIDE SEQUENCE [LARGE SCALE GENOMIC DNA]</scope>
    <source>
        <strain evidence="2 3">Hsal</strain>
    </source>
</reference>
<proteinExistence type="predicted"/>
<keyword evidence="1" id="KW-0732">Signal</keyword>
<keyword evidence="3" id="KW-1185">Reference proteome</keyword>
<gene>
    <name evidence="2" type="ORF">BHV28_17400</name>
</gene>
<organism evidence="2 3">
    <name type="scientific">Candidatus Tokpelaia hoelldobleri</name>
    <dbReference type="NCBI Taxonomy" id="1902579"/>
    <lineage>
        <taxon>Bacteria</taxon>
        <taxon>Pseudomonadati</taxon>
        <taxon>Pseudomonadota</taxon>
        <taxon>Alphaproteobacteria</taxon>
        <taxon>Hyphomicrobiales</taxon>
        <taxon>Candidatus Tokpelaia</taxon>
    </lineage>
</organism>
<dbReference type="EMBL" id="CP017315">
    <property type="protein sequence ID" value="AQS42409.1"/>
    <property type="molecule type" value="Genomic_DNA"/>
</dbReference>